<evidence type="ECO:0000313" key="12">
    <source>
        <dbReference type="Proteomes" id="UP000005237"/>
    </source>
</evidence>
<sequence>MKRPLKCLANESSSKRPQLDENENSNVETILIEEGPSRNIVSTEWGEDFSISSLLGEGMFGKVFLVENNTNRRFAMKVIKLSVKNRHSAWDMERKIMEKVSAELYEHIVRMERSGILKTCPDSCSPYFFLFDPLGPSIFDLMQNGKKDYPGKYAVFETADIAKIGKQILSAMQKLDELKILHLDLKPENVYILSENDYDGLRADSLVDDVVYILLSKVHVKIGDFGCAVEIDEEQLQKTEVVQTQNYRAPEVIMGLPYGPKADVWSYACILAEIYIGDLLFYGSEDGEDTEAAQFEMMQRVVRQAPSPRMWREAVTMNSKKVRRNDNGDYFFHQSITSRHISTSSLLLNLRPYDRLAIRLFELIRNLLIFDPKMRPSFADIGLDNELFTFTG</sequence>
<evidence type="ECO:0000256" key="9">
    <source>
        <dbReference type="SAM" id="MobiDB-lite"/>
    </source>
</evidence>
<keyword evidence="2" id="KW-0808">Transferase</keyword>
<organism evidence="11 12">
    <name type="scientific">Caenorhabditis japonica</name>
    <dbReference type="NCBI Taxonomy" id="281687"/>
    <lineage>
        <taxon>Eukaryota</taxon>
        <taxon>Metazoa</taxon>
        <taxon>Ecdysozoa</taxon>
        <taxon>Nematoda</taxon>
        <taxon>Chromadorea</taxon>
        <taxon>Rhabditida</taxon>
        <taxon>Rhabditina</taxon>
        <taxon>Rhabditomorpha</taxon>
        <taxon>Rhabditoidea</taxon>
        <taxon>Rhabditidae</taxon>
        <taxon>Peloderinae</taxon>
        <taxon>Caenorhabditis</taxon>
    </lineage>
</organism>
<dbReference type="Gene3D" id="1.10.510.10">
    <property type="entry name" value="Transferase(Phosphotransferase) domain 1"/>
    <property type="match status" value="1"/>
</dbReference>
<evidence type="ECO:0000256" key="5">
    <source>
        <dbReference type="ARBA" id="ARBA00022840"/>
    </source>
</evidence>
<dbReference type="Gene3D" id="3.30.200.20">
    <property type="entry name" value="Phosphorylase Kinase, domain 1"/>
    <property type="match status" value="1"/>
</dbReference>
<dbReference type="SUPFAM" id="SSF56112">
    <property type="entry name" value="Protein kinase-like (PK-like)"/>
    <property type="match status" value="1"/>
</dbReference>
<keyword evidence="5 7" id="KW-0067">ATP-binding</keyword>
<dbReference type="PROSITE" id="PS50011">
    <property type="entry name" value="PROTEIN_KINASE_DOM"/>
    <property type="match status" value="1"/>
</dbReference>
<dbReference type="Pfam" id="PF00069">
    <property type="entry name" value="Pkinase"/>
    <property type="match status" value="1"/>
</dbReference>
<name>A0A8R1E2K1_CAEJA</name>
<feature type="domain" description="Protein kinase" evidence="10">
    <location>
        <begin position="49"/>
        <end position="388"/>
    </location>
</feature>
<dbReference type="PANTHER" id="PTHR45646:SF8">
    <property type="entry name" value="PROTEIN KINASE DOMAIN-CONTAINING PROTEIN"/>
    <property type="match status" value="1"/>
</dbReference>
<dbReference type="PROSITE" id="PS00107">
    <property type="entry name" value="PROTEIN_KINASE_ATP"/>
    <property type="match status" value="1"/>
</dbReference>
<reference evidence="12" key="1">
    <citation type="submission" date="2010-08" db="EMBL/GenBank/DDBJ databases">
        <authorList>
            <consortium name="Caenorhabditis japonica Sequencing Consortium"/>
            <person name="Wilson R.K."/>
        </authorList>
    </citation>
    <scope>NUCLEOTIDE SEQUENCE [LARGE SCALE GENOMIC DNA]</scope>
    <source>
        <strain evidence="12">DF5081</strain>
    </source>
</reference>
<evidence type="ECO:0000256" key="6">
    <source>
        <dbReference type="ARBA" id="ARBA00037966"/>
    </source>
</evidence>
<keyword evidence="1 8" id="KW-0723">Serine/threonine-protein kinase</keyword>
<evidence type="ECO:0000256" key="7">
    <source>
        <dbReference type="PROSITE-ProRule" id="PRU10141"/>
    </source>
</evidence>
<dbReference type="PANTHER" id="PTHR45646">
    <property type="entry name" value="SERINE/THREONINE-PROTEIN KINASE DOA-RELATED"/>
    <property type="match status" value="1"/>
</dbReference>
<dbReference type="InterPro" id="IPR000719">
    <property type="entry name" value="Prot_kinase_dom"/>
</dbReference>
<dbReference type="InterPro" id="IPR008271">
    <property type="entry name" value="Ser/Thr_kinase_AS"/>
</dbReference>
<dbReference type="GO" id="GO:0005524">
    <property type="term" value="F:ATP binding"/>
    <property type="evidence" value="ECO:0007669"/>
    <property type="project" value="UniProtKB-UniRule"/>
</dbReference>
<evidence type="ECO:0000256" key="2">
    <source>
        <dbReference type="ARBA" id="ARBA00022679"/>
    </source>
</evidence>
<evidence type="ECO:0000256" key="8">
    <source>
        <dbReference type="RuleBase" id="RU000304"/>
    </source>
</evidence>
<reference evidence="11" key="2">
    <citation type="submission" date="2022-06" db="UniProtKB">
        <authorList>
            <consortium name="EnsemblMetazoa"/>
        </authorList>
    </citation>
    <scope>IDENTIFICATION</scope>
    <source>
        <strain evidence="11">DF5081</strain>
    </source>
</reference>
<dbReference type="InterPro" id="IPR011009">
    <property type="entry name" value="Kinase-like_dom_sf"/>
</dbReference>
<keyword evidence="3 7" id="KW-0547">Nucleotide-binding</keyword>
<dbReference type="OMA" id="FEMMQRV"/>
<evidence type="ECO:0000256" key="3">
    <source>
        <dbReference type="ARBA" id="ARBA00022741"/>
    </source>
</evidence>
<evidence type="ECO:0000313" key="11">
    <source>
        <dbReference type="EnsemblMetazoa" id="CJA19111.1"/>
    </source>
</evidence>
<comment type="similarity">
    <text evidence="6">Belongs to the protein kinase superfamily. CMGC Ser/Thr protein kinase family. Lammer subfamily.</text>
</comment>
<dbReference type="AlphaFoldDB" id="A0A8R1E2K1"/>
<dbReference type="GO" id="GO:0004674">
    <property type="term" value="F:protein serine/threonine kinase activity"/>
    <property type="evidence" value="ECO:0007669"/>
    <property type="project" value="UniProtKB-KW"/>
</dbReference>
<dbReference type="InterPro" id="IPR017441">
    <property type="entry name" value="Protein_kinase_ATP_BS"/>
</dbReference>
<dbReference type="Proteomes" id="UP000005237">
    <property type="component" value="Unassembled WGS sequence"/>
</dbReference>
<feature type="region of interest" description="Disordered" evidence="9">
    <location>
        <begin position="1"/>
        <end position="25"/>
    </location>
</feature>
<feature type="binding site" evidence="7">
    <location>
        <position position="77"/>
    </location>
    <ligand>
        <name>ATP</name>
        <dbReference type="ChEBI" id="CHEBI:30616"/>
    </ligand>
</feature>
<dbReference type="GO" id="GO:0043484">
    <property type="term" value="P:regulation of RNA splicing"/>
    <property type="evidence" value="ECO:0007669"/>
    <property type="project" value="TreeGrafter"/>
</dbReference>
<dbReference type="EnsemblMetazoa" id="CJA19111.1">
    <property type="protein sequence ID" value="CJA19111.1"/>
    <property type="gene ID" value="WBGene00138315"/>
</dbReference>
<protein>
    <submittedName>
        <fullName evidence="11">Protein kinase domain-containing protein</fullName>
    </submittedName>
</protein>
<evidence type="ECO:0000256" key="4">
    <source>
        <dbReference type="ARBA" id="ARBA00022777"/>
    </source>
</evidence>
<accession>A0A8R1E2K1</accession>
<dbReference type="PROSITE" id="PS00108">
    <property type="entry name" value="PROTEIN_KINASE_ST"/>
    <property type="match status" value="1"/>
</dbReference>
<proteinExistence type="inferred from homology"/>
<evidence type="ECO:0000259" key="10">
    <source>
        <dbReference type="PROSITE" id="PS50011"/>
    </source>
</evidence>
<keyword evidence="4" id="KW-0418">Kinase</keyword>
<dbReference type="InterPro" id="IPR051175">
    <property type="entry name" value="CLK_kinases"/>
</dbReference>
<keyword evidence="12" id="KW-1185">Reference proteome</keyword>
<dbReference type="GO" id="GO:0005634">
    <property type="term" value="C:nucleus"/>
    <property type="evidence" value="ECO:0007669"/>
    <property type="project" value="TreeGrafter"/>
</dbReference>
<dbReference type="SMART" id="SM00220">
    <property type="entry name" value="S_TKc"/>
    <property type="match status" value="1"/>
</dbReference>
<evidence type="ECO:0000256" key="1">
    <source>
        <dbReference type="ARBA" id="ARBA00022527"/>
    </source>
</evidence>